<keyword evidence="3" id="KW-0233">DNA recombination</keyword>
<evidence type="ECO:0008006" key="9">
    <source>
        <dbReference type="Google" id="ProtNLM"/>
    </source>
</evidence>
<dbReference type="GO" id="GO:0004803">
    <property type="term" value="F:transposase activity"/>
    <property type="evidence" value="ECO:0007669"/>
    <property type="project" value="InterPro"/>
</dbReference>
<evidence type="ECO:0000256" key="3">
    <source>
        <dbReference type="ARBA" id="ARBA00023172"/>
    </source>
</evidence>
<evidence type="ECO:0000256" key="2">
    <source>
        <dbReference type="ARBA" id="ARBA00023125"/>
    </source>
</evidence>
<dbReference type="Pfam" id="PF10551">
    <property type="entry name" value="MULE"/>
    <property type="match status" value="1"/>
</dbReference>
<evidence type="ECO:0000256" key="4">
    <source>
        <dbReference type="SAM" id="MobiDB-lite"/>
    </source>
</evidence>
<dbReference type="Pfam" id="PF03108">
    <property type="entry name" value="DBD_Tnp_Mut"/>
    <property type="match status" value="1"/>
</dbReference>
<dbReference type="InterPro" id="IPR004332">
    <property type="entry name" value="Transposase_MuDR"/>
</dbReference>
<feature type="compositionally biased region" description="Basic and acidic residues" evidence="4">
    <location>
        <begin position="120"/>
        <end position="132"/>
    </location>
</feature>
<sequence length="607" mass="68006">MLGGGHGVDLAPPAVPAAAAWTPPPAATGPRVDAASGLEAASRLDAASTPLDATSQCPRLDDDRTLSLAIVEPPVEHVQHDEQLEVIDWDTLAIVGADDGEGRVEIFDDDQMYELLGLRAEDEANKSDHAPVGDDNEDNEETIGAAIPVDDDIPGERVILHDPDKPCMDIGTVYPDMHDFRLAIRQFAINEEFELVTTKSDTVRFISDCKGKDCPWHIVGRRQPDGKTVMVTVLIGKHNCTSSARRKTTTPTSAWVASKAIHHLKINASMGPKELRSRLEEKHKCKIPYDTIWKGRQLALKELHGCWEESFQMLFNWKAEVLNRMPGSVIEIDVKEEDGKVCFHRWNRHMAAATGIDGHNWMYPVVFGFIDGETEDNWVWFMNQLKKAIGDLSLLAVCTDACKGLENAVKLVFPQAEQRECFRHLMQNFVKRFGDWKDLPVVELTDKVRELIMTLWHKRRIGDKLHGKILPAVIQQLKHIGKPCQHALALITAQESVDVQLEDFVHEYYSVQRKRKPRKNTTKYGENPKVPSSRKRAKKGAAAVHGSEEAAAVQETDPSLLVQSPAKPTKNRLYRTAQSLACYVVGRRYNLNGQYLIITNRHKENGS</sequence>
<dbReference type="InterPro" id="IPR001207">
    <property type="entry name" value="Transposase_mutator"/>
</dbReference>
<dbReference type="InterPro" id="IPR018289">
    <property type="entry name" value="MULE_transposase_dom"/>
</dbReference>
<dbReference type="PANTHER" id="PTHR31973:SF195">
    <property type="entry name" value="MUDR FAMILY TRANSPOSASE"/>
    <property type="match status" value="1"/>
</dbReference>
<feature type="domain" description="MULE transposase" evidence="6">
    <location>
        <begin position="347"/>
        <end position="428"/>
    </location>
</feature>
<evidence type="ECO:0000313" key="8">
    <source>
        <dbReference type="Proteomes" id="UP001341281"/>
    </source>
</evidence>
<dbReference type="AlphaFoldDB" id="A0AAQ3UEQ5"/>
<gene>
    <name evidence="7" type="ORF">U9M48_035187</name>
</gene>
<dbReference type="PROSITE" id="PS01007">
    <property type="entry name" value="TRANSPOSASE_MUTATOR"/>
    <property type="match status" value="1"/>
</dbReference>
<name>A0AAQ3UEQ5_PASNO</name>
<keyword evidence="1" id="KW-0815">Transposition</keyword>
<evidence type="ECO:0000259" key="5">
    <source>
        <dbReference type="Pfam" id="PF03108"/>
    </source>
</evidence>
<organism evidence="7 8">
    <name type="scientific">Paspalum notatum var. saurae</name>
    <dbReference type="NCBI Taxonomy" id="547442"/>
    <lineage>
        <taxon>Eukaryota</taxon>
        <taxon>Viridiplantae</taxon>
        <taxon>Streptophyta</taxon>
        <taxon>Embryophyta</taxon>
        <taxon>Tracheophyta</taxon>
        <taxon>Spermatophyta</taxon>
        <taxon>Magnoliopsida</taxon>
        <taxon>Liliopsida</taxon>
        <taxon>Poales</taxon>
        <taxon>Poaceae</taxon>
        <taxon>PACMAD clade</taxon>
        <taxon>Panicoideae</taxon>
        <taxon>Andropogonodae</taxon>
        <taxon>Paspaleae</taxon>
        <taxon>Paspalinae</taxon>
        <taxon>Paspalum</taxon>
    </lineage>
</organism>
<feature type="compositionally biased region" description="Low complexity" evidence="4">
    <location>
        <begin position="540"/>
        <end position="553"/>
    </location>
</feature>
<feature type="region of interest" description="Disordered" evidence="4">
    <location>
        <begin position="1"/>
        <end position="32"/>
    </location>
</feature>
<dbReference type="EMBL" id="CP144752">
    <property type="protein sequence ID" value="WVZ88700.1"/>
    <property type="molecule type" value="Genomic_DNA"/>
</dbReference>
<feature type="region of interest" description="Disordered" evidence="4">
    <location>
        <begin position="120"/>
        <end position="140"/>
    </location>
</feature>
<proteinExistence type="predicted"/>
<accession>A0AAQ3UEQ5</accession>
<keyword evidence="8" id="KW-1185">Reference proteome</keyword>
<dbReference type="PANTHER" id="PTHR31973">
    <property type="entry name" value="POLYPROTEIN, PUTATIVE-RELATED"/>
    <property type="match status" value="1"/>
</dbReference>
<reference evidence="7 8" key="1">
    <citation type="submission" date="2024-02" db="EMBL/GenBank/DDBJ databases">
        <title>High-quality chromosome-scale genome assembly of Pensacola bahiagrass (Paspalum notatum Flugge var. saurae).</title>
        <authorList>
            <person name="Vega J.M."/>
            <person name="Podio M."/>
            <person name="Orjuela J."/>
            <person name="Siena L.A."/>
            <person name="Pessino S.C."/>
            <person name="Combes M.C."/>
            <person name="Mariac C."/>
            <person name="Albertini E."/>
            <person name="Pupilli F."/>
            <person name="Ortiz J.P.A."/>
            <person name="Leblanc O."/>
        </authorList>
    </citation>
    <scope>NUCLEOTIDE SEQUENCE [LARGE SCALE GENOMIC DNA]</scope>
    <source>
        <strain evidence="7">R1</strain>
        <tissue evidence="7">Leaf</tissue>
    </source>
</reference>
<evidence type="ECO:0000259" key="6">
    <source>
        <dbReference type="Pfam" id="PF10551"/>
    </source>
</evidence>
<evidence type="ECO:0000313" key="7">
    <source>
        <dbReference type="EMBL" id="WVZ88700.1"/>
    </source>
</evidence>
<evidence type="ECO:0000256" key="1">
    <source>
        <dbReference type="ARBA" id="ARBA00022578"/>
    </source>
</evidence>
<dbReference type="GO" id="GO:0003677">
    <property type="term" value="F:DNA binding"/>
    <property type="evidence" value="ECO:0007669"/>
    <property type="project" value="UniProtKB-KW"/>
</dbReference>
<feature type="region of interest" description="Disordered" evidence="4">
    <location>
        <begin position="515"/>
        <end position="564"/>
    </location>
</feature>
<feature type="domain" description="Transposase MuDR plant" evidence="5">
    <location>
        <begin position="168"/>
        <end position="231"/>
    </location>
</feature>
<keyword evidence="2" id="KW-0238">DNA-binding</keyword>
<dbReference type="GO" id="GO:0006313">
    <property type="term" value="P:DNA transposition"/>
    <property type="evidence" value="ECO:0007669"/>
    <property type="project" value="InterPro"/>
</dbReference>
<protein>
    <recommendedName>
        <fullName evidence="9">Transposase</fullName>
    </recommendedName>
</protein>
<dbReference type="Proteomes" id="UP001341281">
    <property type="component" value="Chromosome 08"/>
</dbReference>